<evidence type="ECO:0000256" key="4">
    <source>
        <dbReference type="ARBA" id="ARBA00012912"/>
    </source>
</evidence>
<evidence type="ECO:0000256" key="13">
    <source>
        <dbReference type="SAM" id="Coils"/>
    </source>
</evidence>
<dbReference type="PANTHER" id="PTHR43206">
    <property type="entry name" value="AMINOTRANSFERASE"/>
    <property type="match status" value="1"/>
</dbReference>
<evidence type="ECO:0000256" key="10">
    <source>
        <dbReference type="ARBA" id="ARBA00030857"/>
    </source>
</evidence>
<dbReference type="CDD" id="cd00610">
    <property type="entry name" value="OAT_like"/>
    <property type="match status" value="1"/>
</dbReference>
<dbReference type="EC" id="2.6.1.19" evidence="4"/>
<keyword evidence="5" id="KW-0032">Aminotransferase</keyword>
<proteinExistence type="inferred from homology"/>
<evidence type="ECO:0000313" key="15">
    <source>
        <dbReference type="Proteomes" id="UP000475862"/>
    </source>
</evidence>
<dbReference type="InterPro" id="IPR005814">
    <property type="entry name" value="Aminotrans_3"/>
</dbReference>
<reference evidence="14 15" key="1">
    <citation type="submission" date="2019-08" db="EMBL/GenBank/DDBJ databases">
        <title>The genome of the soybean aphid Biotype 1, its phylome, world population structure and adaptation to the North American continent.</title>
        <authorList>
            <person name="Giordano R."/>
            <person name="Donthu R.K."/>
            <person name="Hernandez A.G."/>
            <person name="Wright C.L."/>
            <person name="Zimin A.V."/>
        </authorList>
    </citation>
    <scope>NUCLEOTIDE SEQUENCE [LARGE SCALE GENOMIC DNA]</scope>
    <source>
        <tissue evidence="14">Whole aphids</tissue>
    </source>
</reference>
<evidence type="ECO:0000256" key="2">
    <source>
        <dbReference type="ARBA" id="ARBA00008954"/>
    </source>
</evidence>
<evidence type="ECO:0000313" key="14">
    <source>
        <dbReference type="EMBL" id="KAE9534177.1"/>
    </source>
</evidence>
<evidence type="ECO:0000256" key="8">
    <source>
        <dbReference type="ARBA" id="ARBA00029760"/>
    </source>
</evidence>
<comment type="caution">
    <text evidence="14">The sequence shown here is derived from an EMBL/GenBank/DDBJ whole genome shotgun (WGS) entry which is preliminary data.</text>
</comment>
<dbReference type="InterPro" id="IPR015424">
    <property type="entry name" value="PyrdxlP-dep_Trfase"/>
</dbReference>
<dbReference type="InterPro" id="IPR004631">
    <property type="entry name" value="4NH2But_aminotransferase_euk"/>
</dbReference>
<evidence type="ECO:0000256" key="7">
    <source>
        <dbReference type="ARBA" id="ARBA00022898"/>
    </source>
</evidence>
<dbReference type="Pfam" id="PF00202">
    <property type="entry name" value="Aminotran_3"/>
    <property type="match status" value="1"/>
</dbReference>
<dbReference type="Gene3D" id="3.90.1150.10">
    <property type="entry name" value="Aspartate Aminotransferase, domain 1"/>
    <property type="match status" value="1"/>
</dbReference>
<dbReference type="SUPFAM" id="SSF53383">
    <property type="entry name" value="PLP-dependent transferases"/>
    <property type="match status" value="1"/>
</dbReference>
<dbReference type="PANTHER" id="PTHR43206:SF1">
    <property type="entry name" value="4-AMINOBUTYRATE AMINOTRANSFERASE, MITOCHONDRIAL"/>
    <property type="match status" value="1"/>
</dbReference>
<gene>
    <name evidence="14" type="ORF">AGLY_008684</name>
</gene>
<dbReference type="GO" id="GO:0030170">
    <property type="term" value="F:pyridoxal phosphate binding"/>
    <property type="evidence" value="ECO:0007669"/>
    <property type="project" value="InterPro"/>
</dbReference>
<organism evidence="14 15">
    <name type="scientific">Aphis glycines</name>
    <name type="common">Soybean aphid</name>
    <dbReference type="NCBI Taxonomy" id="307491"/>
    <lineage>
        <taxon>Eukaryota</taxon>
        <taxon>Metazoa</taxon>
        <taxon>Ecdysozoa</taxon>
        <taxon>Arthropoda</taxon>
        <taxon>Hexapoda</taxon>
        <taxon>Insecta</taxon>
        <taxon>Pterygota</taxon>
        <taxon>Neoptera</taxon>
        <taxon>Paraneoptera</taxon>
        <taxon>Hemiptera</taxon>
        <taxon>Sternorrhyncha</taxon>
        <taxon>Aphidomorpha</taxon>
        <taxon>Aphidoidea</taxon>
        <taxon>Aphididae</taxon>
        <taxon>Aphidini</taxon>
        <taxon>Aphis</taxon>
        <taxon>Aphis</taxon>
    </lineage>
</organism>
<protein>
    <recommendedName>
        <fullName evidence="10">(S)-3-amino-2-methylpropionate transaminase</fullName>
        <ecNumber evidence="4">2.6.1.19</ecNumber>
        <ecNumber evidence="3">2.6.1.22</ecNumber>
    </recommendedName>
    <alternativeName>
        <fullName evidence="11">GABA aminotransferase</fullName>
    </alternativeName>
    <alternativeName>
        <fullName evidence="9">Gamma-amino-N-butyrate transaminase</fullName>
    </alternativeName>
    <alternativeName>
        <fullName evidence="8">L-AIBAT</fullName>
    </alternativeName>
</protein>
<evidence type="ECO:0000256" key="9">
    <source>
        <dbReference type="ARBA" id="ARBA00030204"/>
    </source>
</evidence>
<dbReference type="InterPro" id="IPR015421">
    <property type="entry name" value="PyrdxlP-dep_Trfase_major"/>
</dbReference>
<dbReference type="AlphaFoldDB" id="A0A6G0TJT3"/>
<comment type="similarity">
    <text evidence="2 12">Belongs to the class-III pyridoxal-phosphate-dependent aminotransferase family.</text>
</comment>
<evidence type="ECO:0000256" key="12">
    <source>
        <dbReference type="RuleBase" id="RU003560"/>
    </source>
</evidence>
<keyword evidence="13" id="KW-0175">Coiled coil</keyword>
<accession>A0A6G0TJT3</accession>
<keyword evidence="7 12" id="KW-0663">Pyridoxal phosphate</keyword>
<evidence type="ECO:0000256" key="11">
    <source>
        <dbReference type="ARBA" id="ARBA00031787"/>
    </source>
</evidence>
<dbReference type="FunFam" id="3.40.640.10:FF:000029">
    <property type="entry name" value="4-aminobutyrate aminotransferase, mitochondrial"/>
    <property type="match status" value="1"/>
</dbReference>
<dbReference type="Gene3D" id="3.40.640.10">
    <property type="entry name" value="Type I PLP-dependent aspartate aminotransferase-like (Major domain)"/>
    <property type="match status" value="1"/>
</dbReference>
<dbReference type="Proteomes" id="UP000475862">
    <property type="component" value="Unassembled WGS sequence"/>
</dbReference>
<evidence type="ECO:0000256" key="5">
    <source>
        <dbReference type="ARBA" id="ARBA00022576"/>
    </source>
</evidence>
<keyword evidence="15" id="KW-1185">Reference proteome</keyword>
<evidence type="ECO:0000256" key="3">
    <source>
        <dbReference type="ARBA" id="ARBA00012876"/>
    </source>
</evidence>
<sequence length="545" mass="61389">MYRFQDVARPAATAAKHFVGTPAMRMVSSLCPGEYSAPSIETSIPGPKSKKLLAELSQIQLSGSVQLFADYNKSLGNYLVDVDGNVMLDVYTQISSMPLGYNHPDMLKALECDENKKAVVNRPALGVFPGADWPEKLRNTLMSVAPKGMDSLTTMMCGSCSNENAYKNMFMKYQRDKRGGTSDFTDLEKESCMINMPPGAPKLSILSFKGAFHGRTLGVLSTTHSKYVHKLDVPAFDWPIARFPVYKYPLHENLRENEQEDERCLAEVEELIEKWEKKGNPVAGIVVEPIQSEGGDNHASPCFFQKLQKIAKKYNAGYLIDEVQTGGGPTGKMWCHEHFDLETSPDIVTFSKKMQTGGYYLKSEFLPDMPYRVFNTWMGDPTKIVLLDAILKVIKRENLLSVVEKSGDILMSGLRELEAEFPALINSTRGRGTFITFDAADNKLREDIVNRLLTKGVQSGGCGVVGIRMRPALIFQPHHAHMFLDRLRQRMHIIAFHSCDFGFTKNPKRRRSAYSTMGSIYYVINRRSIFLQSENRLLRLQRYAI</sequence>
<dbReference type="OrthoDB" id="5419315at2759"/>
<dbReference type="NCBIfam" id="TIGR00699">
    <property type="entry name" value="GABAtrns_euk"/>
    <property type="match status" value="1"/>
</dbReference>
<evidence type="ECO:0000256" key="1">
    <source>
        <dbReference type="ARBA" id="ARBA00001933"/>
    </source>
</evidence>
<dbReference type="InterPro" id="IPR015422">
    <property type="entry name" value="PyrdxlP-dep_Trfase_small"/>
</dbReference>
<keyword evidence="6" id="KW-0808">Transferase</keyword>
<comment type="cofactor">
    <cofactor evidence="1">
        <name>pyridoxal 5'-phosphate</name>
        <dbReference type="ChEBI" id="CHEBI:597326"/>
    </cofactor>
</comment>
<dbReference type="GO" id="GO:0005739">
    <property type="term" value="C:mitochondrion"/>
    <property type="evidence" value="ECO:0007669"/>
    <property type="project" value="TreeGrafter"/>
</dbReference>
<feature type="coiled-coil region" evidence="13">
    <location>
        <begin position="251"/>
        <end position="278"/>
    </location>
</feature>
<dbReference type="EMBL" id="VYZN01000029">
    <property type="protein sequence ID" value="KAE9534177.1"/>
    <property type="molecule type" value="Genomic_DNA"/>
</dbReference>
<evidence type="ECO:0000256" key="6">
    <source>
        <dbReference type="ARBA" id="ARBA00022679"/>
    </source>
</evidence>
<dbReference type="EC" id="2.6.1.22" evidence="3"/>
<dbReference type="GO" id="GO:0009450">
    <property type="term" value="P:gamma-aminobutyric acid catabolic process"/>
    <property type="evidence" value="ECO:0007669"/>
    <property type="project" value="TreeGrafter"/>
</dbReference>
<dbReference type="GO" id="GO:0047298">
    <property type="term" value="F:(S)-3-amino-2-methylpropionate transaminase activity"/>
    <property type="evidence" value="ECO:0007669"/>
    <property type="project" value="UniProtKB-EC"/>
</dbReference>
<dbReference type="GO" id="GO:0034386">
    <property type="term" value="F:4-aminobutyrate:2-oxoglutarate transaminase activity"/>
    <property type="evidence" value="ECO:0007669"/>
    <property type="project" value="UniProtKB-EC"/>
</dbReference>
<name>A0A6G0TJT3_APHGL</name>